<dbReference type="EMBL" id="JBHSXX010000001">
    <property type="protein sequence ID" value="MFC6871378.1"/>
    <property type="molecule type" value="Genomic_DNA"/>
</dbReference>
<dbReference type="Proteomes" id="UP001596337">
    <property type="component" value="Unassembled WGS sequence"/>
</dbReference>
<feature type="domain" description="Mammalian cell entry C-terminal" evidence="3">
    <location>
        <begin position="119"/>
        <end position="293"/>
    </location>
</feature>
<feature type="domain" description="Mce/MlaD" evidence="2">
    <location>
        <begin position="38"/>
        <end position="112"/>
    </location>
</feature>
<dbReference type="PANTHER" id="PTHR33371">
    <property type="entry name" value="INTERMEMBRANE PHOSPHOLIPID TRANSPORT SYSTEM BINDING PROTEIN MLAD-RELATED"/>
    <property type="match status" value="1"/>
</dbReference>
<dbReference type="RefSeq" id="WP_345402138.1">
    <property type="nucleotide sequence ID" value="NZ_BAABLA010000109.1"/>
</dbReference>
<dbReference type="InterPro" id="IPR024516">
    <property type="entry name" value="Mce_C"/>
</dbReference>
<dbReference type="InterPro" id="IPR052336">
    <property type="entry name" value="MlaD_Phospholipid_Transporter"/>
</dbReference>
<evidence type="ECO:0000313" key="5">
    <source>
        <dbReference type="Proteomes" id="UP001596337"/>
    </source>
</evidence>
<dbReference type="Pfam" id="PF02470">
    <property type="entry name" value="MlaD"/>
    <property type="match status" value="1"/>
</dbReference>
<evidence type="ECO:0000256" key="1">
    <source>
        <dbReference type="SAM" id="Phobius"/>
    </source>
</evidence>
<comment type="caution">
    <text evidence="4">The sequence shown here is derived from an EMBL/GenBank/DDBJ whole genome shotgun (WGS) entry which is preliminary data.</text>
</comment>
<reference evidence="5" key="1">
    <citation type="journal article" date="2019" name="Int. J. Syst. Evol. Microbiol.">
        <title>The Global Catalogue of Microorganisms (GCM) 10K type strain sequencing project: providing services to taxonomists for standard genome sequencing and annotation.</title>
        <authorList>
            <consortium name="The Broad Institute Genomics Platform"/>
            <consortium name="The Broad Institute Genome Sequencing Center for Infectious Disease"/>
            <person name="Wu L."/>
            <person name="Ma J."/>
        </authorList>
    </citation>
    <scope>NUCLEOTIDE SEQUENCE [LARGE SCALE GENOMIC DNA]</scope>
    <source>
        <strain evidence="5">KCTC 32255</strain>
    </source>
</reference>
<dbReference type="InterPro" id="IPR003399">
    <property type="entry name" value="Mce/MlaD"/>
</dbReference>
<keyword evidence="5" id="KW-1185">Reference proteome</keyword>
<proteinExistence type="predicted"/>
<dbReference type="Pfam" id="PF11887">
    <property type="entry name" value="Mce4_CUP1"/>
    <property type="match status" value="1"/>
</dbReference>
<feature type="transmembrane region" description="Helical" evidence="1">
    <location>
        <begin position="12"/>
        <end position="33"/>
    </location>
</feature>
<dbReference type="InterPro" id="IPR005693">
    <property type="entry name" value="Mce"/>
</dbReference>
<organism evidence="4 5">
    <name type="scientific">Haloechinothrix salitolerans</name>
    <dbReference type="NCBI Taxonomy" id="926830"/>
    <lineage>
        <taxon>Bacteria</taxon>
        <taxon>Bacillati</taxon>
        <taxon>Actinomycetota</taxon>
        <taxon>Actinomycetes</taxon>
        <taxon>Pseudonocardiales</taxon>
        <taxon>Pseudonocardiaceae</taxon>
        <taxon>Haloechinothrix</taxon>
    </lineage>
</organism>
<keyword evidence="1" id="KW-0812">Transmembrane</keyword>
<evidence type="ECO:0000259" key="3">
    <source>
        <dbReference type="Pfam" id="PF11887"/>
    </source>
</evidence>
<dbReference type="PANTHER" id="PTHR33371:SF4">
    <property type="entry name" value="INTERMEMBRANE PHOSPHOLIPID TRANSPORT SYSTEM BINDING PROTEIN MLAD"/>
    <property type="match status" value="1"/>
</dbReference>
<protein>
    <submittedName>
        <fullName evidence="4">MCE family protein</fullName>
    </submittedName>
</protein>
<dbReference type="NCBIfam" id="TIGR00996">
    <property type="entry name" value="Mtu_fam_mce"/>
    <property type="match status" value="1"/>
</dbReference>
<keyword evidence="1" id="KW-1133">Transmembrane helix</keyword>
<gene>
    <name evidence="4" type="ORF">ACFQGD_30065</name>
</gene>
<evidence type="ECO:0000313" key="4">
    <source>
        <dbReference type="EMBL" id="MFC6871378.1"/>
    </source>
</evidence>
<keyword evidence="1" id="KW-0472">Membrane</keyword>
<evidence type="ECO:0000259" key="2">
    <source>
        <dbReference type="Pfam" id="PF02470"/>
    </source>
</evidence>
<name>A0ABW2C847_9PSEU</name>
<sequence>MSPTTRVGQSLWRGVAIACVLGLLVAGGLWWALKDANTKSVVAYFPTTIGLYEDNDVRMLGVEMGTVERIEPQGDRVKVTMSYDRTVQVPADAQAVIVAPSLVSDRYVQLTPTYTGGPELEDGAVITQERTAVPLEVDDLYASLSRVSDALGPQGANKNGALSRLLDTLAENFKDNGKALNVTINKLGKASNTLAGNKDDLFATVSNLAKFSKTLAASDADVAEFQRRLADVSGFLAGERENLAKSVELLGATLGKVRQFVDENRDRLRSNVDKLADITQVLVKERAELAEIFDVGPVALGNVINAYNASAGTLDARPVINELRKPLLLMLCDFVGQAPNGSGDQLASLCSQLSPLTEDLPTPAQVLNSLYDGELPPLPLALMEEMSQPRQGGGR</sequence>
<accession>A0ABW2C847</accession>